<dbReference type="EMBL" id="BLLF01000423">
    <property type="protein sequence ID" value="GFH11657.1"/>
    <property type="molecule type" value="Genomic_DNA"/>
</dbReference>
<sequence length="38" mass="4168">MSCTVEHARGLRLSRWSCSVGGNANYTQRRGVPGICED</sequence>
<evidence type="ECO:0000313" key="1">
    <source>
        <dbReference type="EMBL" id="GFH11657.1"/>
    </source>
</evidence>
<dbReference type="AlphaFoldDB" id="A0A699YMY7"/>
<name>A0A699YMY7_HAELA</name>
<reference evidence="1 2" key="1">
    <citation type="submission" date="2020-02" db="EMBL/GenBank/DDBJ databases">
        <title>Draft genome sequence of Haematococcus lacustris strain NIES-144.</title>
        <authorList>
            <person name="Morimoto D."/>
            <person name="Nakagawa S."/>
            <person name="Yoshida T."/>
            <person name="Sawayama S."/>
        </authorList>
    </citation>
    <scope>NUCLEOTIDE SEQUENCE [LARGE SCALE GENOMIC DNA]</scope>
    <source>
        <strain evidence="1 2">NIES-144</strain>
    </source>
</reference>
<comment type="caution">
    <text evidence="1">The sequence shown here is derived from an EMBL/GenBank/DDBJ whole genome shotgun (WGS) entry which is preliminary data.</text>
</comment>
<evidence type="ECO:0000313" key="2">
    <source>
        <dbReference type="Proteomes" id="UP000485058"/>
    </source>
</evidence>
<gene>
    <name evidence="1" type="ORF">HaLaN_07191</name>
</gene>
<feature type="non-terminal residue" evidence="1">
    <location>
        <position position="1"/>
    </location>
</feature>
<keyword evidence="2" id="KW-1185">Reference proteome</keyword>
<accession>A0A699YMY7</accession>
<organism evidence="1 2">
    <name type="scientific">Haematococcus lacustris</name>
    <name type="common">Green alga</name>
    <name type="synonym">Haematococcus pluvialis</name>
    <dbReference type="NCBI Taxonomy" id="44745"/>
    <lineage>
        <taxon>Eukaryota</taxon>
        <taxon>Viridiplantae</taxon>
        <taxon>Chlorophyta</taxon>
        <taxon>core chlorophytes</taxon>
        <taxon>Chlorophyceae</taxon>
        <taxon>CS clade</taxon>
        <taxon>Chlamydomonadales</taxon>
        <taxon>Haematococcaceae</taxon>
        <taxon>Haematococcus</taxon>
    </lineage>
</organism>
<dbReference type="Proteomes" id="UP000485058">
    <property type="component" value="Unassembled WGS sequence"/>
</dbReference>
<protein>
    <submittedName>
        <fullName evidence="1">Uncharacterized protein</fullName>
    </submittedName>
</protein>
<proteinExistence type="predicted"/>